<dbReference type="EMBL" id="BKCJ011188033">
    <property type="protein sequence ID" value="GFD00927.1"/>
    <property type="molecule type" value="Genomic_DNA"/>
</dbReference>
<proteinExistence type="predicted"/>
<sequence>LLDCTLVWGDAVDEDGPESTSVIGTQGNGSLDCTLVWGDAVDEDGPESTSVIGTQ</sequence>
<reference evidence="1" key="1">
    <citation type="journal article" date="2019" name="Sci. Rep.">
        <title>Draft genome of Tanacetum cinerariifolium, the natural source of mosquito coil.</title>
        <authorList>
            <person name="Yamashiro T."/>
            <person name="Shiraishi A."/>
            <person name="Satake H."/>
            <person name="Nakayama K."/>
        </authorList>
    </citation>
    <scope>NUCLEOTIDE SEQUENCE</scope>
</reference>
<organism evidence="1">
    <name type="scientific">Tanacetum cinerariifolium</name>
    <name type="common">Dalmatian daisy</name>
    <name type="synonym">Chrysanthemum cinerariifolium</name>
    <dbReference type="NCBI Taxonomy" id="118510"/>
    <lineage>
        <taxon>Eukaryota</taxon>
        <taxon>Viridiplantae</taxon>
        <taxon>Streptophyta</taxon>
        <taxon>Embryophyta</taxon>
        <taxon>Tracheophyta</taxon>
        <taxon>Spermatophyta</taxon>
        <taxon>Magnoliopsida</taxon>
        <taxon>eudicotyledons</taxon>
        <taxon>Gunneridae</taxon>
        <taxon>Pentapetalae</taxon>
        <taxon>asterids</taxon>
        <taxon>campanulids</taxon>
        <taxon>Asterales</taxon>
        <taxon>Asteraceae</taxon>
        <taxon>Asteroideae</taxon>
        <taxon>Anthemideae</taxon>
        <taxon>Anthemidinae</taxon>
        <taxon>Tanacetum</taxon>
    </lineage>
</organism>
<comment type="caution">
    <text evidence="1">The sequence shown here is derived from an EMBL/GenBank/DDBJ whole genome shotgun (WGS) entry which is preliminary data.</text>
</comment>
<evidence type="ECO:0000313" key="1">
    <source>
        <dbReference type="EMBL" id="GFD00927.1"/>
    </source>
</evidence>
<accession>A0A699SSK2</accession>
<dbReference type="AlphaFoldDB" id="A0A699SSK2"/>
<protein>
    <submittedName>
        <fullName evidence="1">Uncharacterized protein</fullName>
    </submittedName>
</protein>
<name>A0A699SSK2_TANCI</name>
<feature type="non-terminal residue" evidence="1">
    <location>
        <position position="1"/>
    </location>
</feature>
<gene>
    <name evidence="1" type="ORF">Tci_872896</name>
</gene>
<feature type="non-terminal residue" evidence="1">
    <location>
        <position position="55"/>
    </location>
</feature>